<dbReference type="AlphaFoldDB" id="W9G3L9"/>
<dbReference type="PRINTS" id="PR00111">
    <property type="entry name" value="ABHYDROLASE"/>
</dbReference>
<dbReference type="Pfam" id="PF00561">
    <property type="entry name" value="Abhydrolase_1"/>
    <property type="match status" value="1"/>
</dbReference>
<dbReference type="STRING" id="1386089.N865_13880"/>
<dbReference type="RefSeq" id="WP_051510678.1">
    <property type="nucleotide sequence ID" value="NZ_AWSA01000035.1"/>
</dbReference>
<dbReference type="InterPro" id="IPR000639">
    <property type="entry name" value="Epox_hydrolase-like"/>
</dbReference>
<dbReference type="GO" id="GO:0016787">
    <property type="term" value="F:hydrolase activity"/>
    <property type="evidence" value="ECO:0007669"/>
    <property type="project" value="UniProtKB-KW"/>
</dbReference>
<dbReference type="SUPFAM" id="SSF53474">
    <property type="entry name" value="alpha/beta-Hydrolases"/>
    <property type="match status" value="1"/>
</dbReference>
<feature type="domain" description="AB hydrolase-1" evidence="2">
    <location>
        <begin position="23"/>
        <end position="255"/>
    </location>
</feature>
<dbReference type="PANTHER" id="PTHR43798:SF31">
    <property type="entry name" value="AB HYDROLASE SUPERFAMILY PROTEIN YCLE"/>
    <property type="match status" value="1"/>
</dbReference>
<accession>W9G3L9</accession>
<proteinExistence type="predicted"/>
<gene>
    <name evidence="3" type="ORF">N865_13880</name>
</gene>
<dbReference type="Proteomes" id="UP000019489">
    <property type="component" value="Unassembled WGS sequence"/>
</dbReference>
<evidence type="ECO:0000313" key="3">
    <source>
        <dbReference type="EMBL" id="EWT00736.1"/>
    </source>
</evidence>
<dbReference type="eggNOG" id="COG0596">
    <property type="taxonomic scope" value="Bacteria"/>
</dbReference>
<protein>
    <submittedName>
        <fullName evidence="3">Alpha/beta hydrolase</fullName>
    </submittedName>
</protein>
<sequence>MPFSSTGLAYDRRPAGNPGSPQIVLIHAGVADRRMWDPQWEALTDFDLTRVDLRGFGQSTRPPIGGAFSHADDVVAVMNELGLDRPHVVGASFGAGVAVEVALTEPQRVASLVLAPPGGALLSELTDDLRAFFAAERQALESGDVSAAADANIDAWVIGSGRSRDEVDGQLVEKVRRMQLDAFAAASELGDVEADECDPPALQRLEDVTVPTLIISGSHDMDTITAAARDLGARLPTAECEVWPDTAHLPSLERPREFTRRLTEWLSSLDS</sequence>
<dbReference type="PANTHER" id="PTHR43798">
    <property type="entry name" value="MONOACYLGLYCEROL LIPASE"/>
    <property type="match status" value="1"/>
</dbReference>
<dbReference type="InterPro" id="IPR000073">
    <property type="entry name" value="AB_hydrolase_1"/>
</dbReference>
<dbReference type="PRINTS" id="PR00412">
    <property type="entry name" value="EPOXHYDRLASE"/>
</dbReference>
<dbReference type="InterPro" id="IPR050266">
    <property type="entry name" value="AB_hydrolase_sf"/>
</dbReference>
<dbReference type="GO" id="GO:0016020">
    <property type="term" value="C:membrane"/>
    <property type="evidence" value="ECO:0007669"/>
    <property type="project" value="TreeGrafter"/>
</dbReference>
<name>W9G3L9_9MICO</name>
<dbReference type="Gene3D" id="3.40.50.1820">
    <property type="entry name" value="alpha/beta hydrolase"/>
    <property type="match status" value="1"/>
</dbReference>
<dbReference type="OrthoDB" id="27092at2"/>
<evidence type="ECO:0000256" key="1">
    <source>
        <dbReference type="ARBA" id="ARBA00022801"/>
    </source>
</evidence>
<reference evidence="3 4" key="1">
    <citation type="submission" date="2013-08" db="EMBL/GenBank/DDBJ databases">
        <title>Intrasporangium oryzae NRRL B-24470.</title>
        <authorList>
            <person name="Liu H."/>
            <person name="Wang G."/>
        </authorList>
    </citation>
    <scope>NUCLEOTIDE SEQUENCE [LARGE SCALE GENOMIC DNA]</scope>
    <source>
        <strain evidence="3 4">NRRL B-24470</strain>
    </source>
</reference>
<organism evidence="3 4">
    <name type="scientific">Intrasporangium oryzae NRRL B-24470</name>
    <dbReference type="NCBI Taxonomy" id="1386089"/>
    <lineage>
        <taxon>Bacteria</taxon>
        <taxon>Bacillati</taxon>
        <taxon>Actinomycetota</taxon>
        <taxon>Actinomycetes</taxon>
        <taxon>Micrococcales</taxon>
        <taxon>Intrasporangiaceae</taxon>
        <taxon>Intrasporangium</taxon>
    </lineage>
</organism>
<comment type="caution">
    <text evidence="3">The sequence shown here is derived from an EMBL/GenBank/DDBJ whole genome shotgun (WGS) entry which is preliminary data.</text>
</comment>
<evidence type="ECO:0000313" key="4">
    <source>
        <dbReference type="Proteomes" id="UP000019489"/>
    </source>
</evidence>
<dbReference type="InterPro" id="IPR029058">
    <property type="entry name" value="AB_hydrolase_fold"/>
</dbReference>
<evidence type="ECO:0000259" key="2">
    <source>
        <dbReference type="Pfam" id="PF00561"/>
    </source>
</evidence>
<dbReference type="EMBL" id="AWSA01000035">
    <property type="protein sequence ID" value="EWT00736.1"/>
    <property type="molecule type" value="Genomic_DNA"/>
</dbReference>
<keyword evidence="1 3" id="KW-0378">Hydrolase</keyword>
<keyword evidence="4" id="KW-1185">Reference proteome</keyword>